<keyword evidence="3 7" id="KW-0808">Transferase</keyword>
<dbReference type="KEGG" id="sgz:C0216_14700"/>
<evidence type="ECO:0000256" key="6">
    <source>
        <dbReference type="ARBA" id="ARBA00023229"/>
    </source>
</evidence>
<comment type="similarity">
    <text evidence="2 7">Belongs to the FPP/GGPP synthase family.</text>
</comment>
<dbReference type="GO" id="GO:0004659">
    <property type="term" value="F:prenyltransferase activity"/>
    <property type="evidence" value="ECO:0007669"/>
    <property type="project" value="InterPro"/>
</dbReference>
<dbReference type="RefSeq" id="WP_114055730.1">
    <property type="nucleotide sequence ID" value="NZ_CP030862.1"/>
</dbReference>
<dbReference type="PANTHER" id="PTHR43281">
    <property type="entry name" value="FARNESYL DIPHOSPHATE SYNTHASE"/>
    <property type="match status" value="1"/>
</dbReference>
<evidence type="ECO:0000256" key="5">
    <source>
        <dbReference type="ARBA" id="ARBA00022842"/>
    </source>
</evidence>
<dbReference type="Pfam" id="PF00348">
    <property type="entry name" value="polyprenyl_synt"/>
    <property type="match status" value="1"/>
</dbReference>
<keyword evidence="4" id="KW-0479">Metal-binding</keyword>
<dbReference type="InterPro" id="IPR000092">
    <property type="entry name" value="Polyprenyl_synt"/>
</dbReference>
<comment type="cofactor">
    <cofactor evidence="1">
        <name>Mg(2+)</name>
        <dbReference type="ChEBI" id="CHEBI:18420"/>
    </cofactor>
</comment>
<evidence type="ECO:0000256" key="4">
    <source>
        <dbReference type="ARBA" id="ARBA00022723"/>
    </source>
</evidence>
<dbReference type="Gene3D" id="1.10.600.10">
    <property type="entry name" value="Farnesyl Diphosphate Synthase"/>
    <property type="match status" value="1"/>
</dbReference>
<dbReference type="InterPro" id="IPR033749">
    <property type="entry name" value="Polyprenyl_synt_CS"/>
</dbReference>
<feature type="region of interest" description="Disordered" evidence="8">
    <location>
        <begin position="1"/>
        <end position="21"/>
    </location>
</feature>
<sequence length="396" mass="40559">MAGMQAQAGGRRTADGGAAGAPVTEADAAAAGAVEDALRAHVAERLAEAHATDPAFAEDVAGRVRDLVLRGGKRLRARLLWWGWRACGGPADGPLADRARDLAAALELLQVCAVVHDDVMDHSPVRRGGPSAHADFALHHTRSGLRGSADAYGTAAAILVGDLALAWADDLAAATALAVPDGPRIHREWRALRAEMAAGQYLDLRAAATGATGLGEAVRIARLKSALYTVERPLALGAALAGAPERTTSVLRSAGRCAGLAFQLRDDLLGVFGDPRDTGKPAEDLHAGKLTYLRALAVRLAARSGDTAALHALTAPAPAPGPHAGTAGARAADAREALERTGAREVVEARIARLVRTGERRLAELPSEPDAVAALAGLLAQAAGVDTAATTAGGRR</sequence>
<dbReference type="PANTHER" id="PTHR43281:SF1">
    <property type="entry name" value="FARNESYL DIPHOSPHATE SYNTHASE"/>
    <property type="match status" value="1"/>
</dbReference>
<dbReference type="GO" id="GO:0046872">
    <property type="term" value="F:metal ion binding"/>
    <property type="evidence" value="ECO:0007669"/>
    <property type="project" value="UniProtKB-KW"/>
</dbReference>
<protein>
    <submittedName>
        <fullName evidence="9">Polyprenyl synthetase family protein</fullName>
    </submittedName>
</protein>
<evidence type="ECO:0000256" key="8">
    <source>
        <dbReference type="SAM" id="MobiDB-lite"/>
    </source>
</evidence>
<dbReference type="EMBL" id="CP030862">
    <property type="protein sequence ID" value="AXE24541.1"/>
    <property type="molecule type" value="Genomic_DNA"/>
</dbReference>
<keyword evidence="10" id="KW-1185">Reference proteome</keyword>
<evidence type="ECO:0000256" key="7">
    <source>
        <dbReference type="RuleBase" id="RU004466"/>
    </source>
</evidence>
<dbReference type="SFLD" id="SFLDS00005">
    <property type="entry name" value="Isoprenoid_Synthase_Type_I"/>
    <property type="match status" value="1"/>
</dbReference>
<accession>A0A344U0X0</accession>
<evidence type="ECO:0000313" key="10">
    <source>
        <dbReference type="Proteomes" id="UP000252004"/>
    </source>
</evidence>
<dbReference type="InterPro" id="IPR008949">
    <property type="entry name" value="Isoprenoid_synthase_dom_sf"/>
</dbReference>
<dbReference type="Proteomes" id="UP000252004">
    <property type="component" value="Chromosome"/>
</dbReference>
<dbReference type="SUPFAM" id="SSF48576">
    <property type="entry name" value="Terpenoid synthases"/>
    <property type="match status" value="1"/>
</dbReference>
<dbReference type="AlphaFoldDB" id="A0A344U0X0"/>
<organism evidence="9 10">
    <name type="scientific">Streptomyces globosus</name>
    <dbReference type="NCBI Taxonomy" id="68209"/>
    <lineage>
        <taxon>Bacteria</taxon>
        <taxon>Bacillati</taxon>
        <taxon>Actinomycetota</taxon>
        <taxon>Actinomycetes</taxon>
        <taxon>Kitasatosporales</taxon>
        <taxon>Streptomycetaceae</taxon>
        <taxon>Streptomyces</taxon>
    </lineage>
</organism>
<gene>
    <name evidence="9" type="ORF">C0216_14700</name>
</gene>
<evidence type="ECO:0000256" key="2">
    <source>
        <dbReference type="ARBA" id="ARBA00006706"/>
    </source>
</evidence>
<keyword evidence="6" id="KW-0414">Isoprene biosynthesis</keyword>
<keyword evidence="5" id="KW-0460">Magnesium</keyword>
<feature type="compositionally biased region" description="Low complexity" evidence="8">
    <location>
        <begin position="1"/>
        <end position="11"/>
    </location>
</feature>
<dbReference type="PROSITE" id="PS00723">
    <property type="entry name" value="POLYPRENYL_SYNTHASE_1"/>
    <property type="match status" value="1"/>
</dbReference>
<reference evidence="9 10" key="1">
    <citation type="submission" date="2018-01" db="EMBL/GenBank/DDBJ databases">
        <title>Draft genome Sequence of streptomyces globosus LZH-48.</title>
        <authorList>
            <person name="Ran K."/>
            <person name="Li Z."/>
            <person name="Wei S."/>
            <person name="Dong R."/>
        </authorList>
    </citation>
    <scope>NUCLEOTIDE SEQUENCE [LARGE SCALE GENOMIC DNA]</scope>
    <source>
        <strain evidence="9 10">LZH-48</strain>
    </source>
</reference>
<dbReference type="OrthoDB" id="4497239at2"/>
<proteinExistence type="inferred from homology"/>
<evidence type="ECO:0000256" key="1">
    <source>
        <dbReference type="ARBA" id="ARBA00001946"/>
    </source>
</evidence>
<evidence type="ECO:0000256" key="3">
    <source>
        <dbReference type="ARBA" id="ARBA00022679"/>
    </source>
</evidence>
<dbReference type="GO" id="GO:0008299">
    <property type="term" value="P:isoprenoid biosynthetic process"/>
    <property type="evidence" value="ECO:0007669"/>
    <property type="project" value="UniProtKB-KW"/>
</dbReference>
<name>A0A344U0X0_9ACTN</name>
<evidence type="ECO:0000313" key="9">
    <source>
        <dbReference type="EMBL" id="AXE24541.1"/>
    </source>
</evidence>